<keyword evidence="2" id="KW-0677">Repeat</keyword>
<reference evidence="6 7" key="1">
    <citation type="submission" date="2020-03" db="EMBL/GenBank/DDBJ databases">
        <title>Whole genome shotgun sequence of Phytohabitans suffuscus NBRC 105367.</title>
        <authorList>
            <person name="Komaki H."/>
            <person name="Tamura T."/>
        </authorList>
    </citation>
    <scope>NUCLEOTIDE SEQUENCE [LARGE SCALE GENOMIC DNA]</scope>
    <source>
        <strain evidence="6 7">NBRC 105367</strain>
    </source>
</reference>
<keyword evidence="4" id="KW-1133">Transmembrane helix</keyword>
<evidence type="ECO:0000259" key="5">
    <source>
        <dbReference type="Pfam" id="PF20703"/>
    </source>
</evidence>
<dbReference type="InterPro" id="IPR049052">
    <property type="entry name" value="nSTAND1"/>
</dbReference>
<keyword evidence="4" id="KW-0812">Transmembrane</keyword>
<dbReference type="PRINTS" id="PR00320">
    <property type="entry name" value="GPROTEINBRPT"/>
</dbReference>
<dbReference type="CDD" id="cd00200">
    <property type="entry name" value="WD40"/>
    <property type="match status" value="2"/>
</dbReference>
<organism evidence="6 7">
    <name type="scientific">Phytohabitans suffuscus</name>
    <dbReference type="NCBI Taxonomy" id="624315"/>
    <lineage>
        <taxon>Bacteria</taxon>
        <taxon>Bacillati</taxon>
        <taxon>Actinomycetota</taxon>
        <taxon>Actinomycetes</taxon>
        <taxon>Micromonosporales</taxon>
        <taxon>Micromonosporaceae</taxon>
    </lineage>
</organism>
<dbReference type="PROSITE" id="PS50294">
    <property type="entry name" value="WD_REPEATS_REGION"/>
    <property type="match status" value="4"/>
</dbReference>
<accession>A0A6F8YT58</accession>
<dbReference type="KEGG" id="psuu:Psuf_066530"/>
<protein>
    <recommendedName>
        <fullName evidence="5">Novel STAND NTPase 1 domain-containing protein</fullName>
    </recommendedName>
</protein>
<keyword evidence="4" id="KW-0472">Membrane</keyword>
<reference evidence="6 7" key="2">
    <citation type="submission" date="2020-03" db="EMBL/GenBank/DDBJ databases">
        <authorList>
            <person name="Ichikawa N."/>
            <person name="Kimura A."/>
            <person name="Kitahashi Y."/>
            <person name="Uohara A."/>
        </authorList>
    </citation>
    <scope>NUCLEOTIDE SEQUENCE [LARGE SCALE GENOMIC DNA]</scope>
    <source>
        <strain evidence="6 7">NBRC 105367</strain>
    </source>
</reference>
<evidence type="ECO:0000313" key="7">
    <source>
        <dbReference type="Proteomes" id="UP000503011"/>
    </source>
</evidence>
<feature type="repeat" description="WD" evidence="3">
    <location>
        <begin position="609"/>
        <end position="643"/>
    </location>
</feature>
<dbReference type="Pfam" id="PF20703">
    <property type="entry name" value="nSTAND1"/>
    <property type="match status" value="1"/>
</dbReference>
<dbReference type="PROSITE" id="PS50082">
    <property type="entry name" value="WD_REPEATS_2"/>
    <property type="match status" value="7"/>
</dbReference>
<dbReference type="AlphaFoldDB" id="A0A6F8YT58"/>
<dbReference type="Pfam" id="PF00400">
    <property type="entry name" value="WD40"/>
    <property type="match status" value="12"/>
</dbReference>
<dbReference type="EMBL" id="AP022871">
    <property type="protein sequence ID" value="BCB89340.1"/>
    <property type="molecule type" value="Genomic_DNA"/>
</dbReference>
<evidence type="ECO:0000256" key="3">
    <source>
        <dbReference type="PROSITE-ProRule" id="PRU00221"/>
    </source>
</evidence>
<dbReference type="SMART" id="SM00320">
    <property type="entry name" value="WD40"/>
    <property type="match status" value="14"/>
</dbReference>
<dbReference type="InterPro" id="IPR036322">
    <property type="entry name" value="WD40_repeat_dom_sf"/>
</dbReference>
<dbReference type="PROSITE" id="PS00678">
    <property type="entry name" value="WD_REPEATS_1"/>
    <property type="match status" value="3"/>
</dbReference>
<dbReference type="InterPro" id="IPR015943">
    <property type="entry name" value="WD40/YVTN_repeat-like_dom_sf"/>
</dbReference>
<dbReference type="InterPro" id="IPR020472">
    <property type="entry name" value="WD40_PAC1"/>
</dbReference>
<feature type="repeat" description="WD" evidence="3">
    <location>
        <begin position="558"/>
        <end position="598"/>
    </location>
</feature>
<feature type="transmembrane region" description="Helical" evidence="4">
    <location>
        <begin position="278"/>
        <end position="297"/>
    </location>
</feature>
<dbReference type="Proteomes" id="UP000503011">
    <property type="component" value="Chromosome"/>
</dbReference>
<gene>
    <name evidence="6" type="ORF">Psuf_066530</name>
</gene>
<feature type="repeat" description="WD" evidence="3">
    <location>
        <begin position="925"/>
        <end position="959"/>
    </location>
</feature>
<dbReference type="PANTHER" id="PTHR19879:SF9">
    <property type="entry name" value="TRANSCRIPTION INITIATION FACTOR TFIID SUBUNIT 5"/>
    <property type="match status" value="1"/>
</dbReference>
<keyword evidence="7" id="KW-1185">Reference proteome</keyword>
<name>A0A6F8YT58_9ACTN</name>
<feature type="repeat" description="WD" evidence="3">
    <location>
        <begin position="828"/>
        <end position="862"/>
    </location>
</feature>
<dbReference type="InterPro" id="IPR001680">
    <property type="entry name" value="WD40_rpt"/>
</dbReference>
<sequence length="1041" mass="110674">MLGVRADFYAHCAEYPVLVDALRDAQVLVGPMTTAELRSAITQPALDVGCRVETALVSELIADATGQPGVLPLVSHALLETWRRRRGTTLTLAGYRTAGGLDQSVAHTAETVYTSLSDTQQRWVRQLFVRLVALGEGTQDTRRRVDRAELDPDNPETTTALERLAHARLVILDRDSVEITHEALVRCWPRLHSWLTEDREGLRIHRQITDAVNAWERLDRDPGALYRGSRLSQASQWVSAGGDSALSTREQDFLRASLAEQARDQLVAHRRATRLRQLLAVLTVLLVLTTAATAYALRARHVSVGQRNLAITQKVLSQAAALRATNPALAMQLGLAAYRIAPVAEARTSLLNMFTTPYAARLTGHSGAVNTVAFSPDGHTLATGDEQAVRLWDSTDPTRASALATLTGLTGPVSSVAFSPDGHTVAALGRDDAARATIRLWDVTDAARPHRLASMAPASGLLAGSSLSFSPDGRVLASGGTDEAGHGTIRLWDVVDPGRPHELTTPTTPAGPIYRVAFGPTGRILATAAAATADLRRAHEVRLWDLTDPARPREVGALTGQRGFVQVLAFSPDGNSLVTGLDDAVTLWDVRDPRQPAASGRPIVVPAAVSAAAFSPDRHTLATATADRGVHLWDVTDVRRPRALATLPGAAGTVSTVAYRPDGRTLAVGGLDPVVRLEDVAEYAFPSRAEGRVVAADFSPDGRVLATAHVDGTVGLSDATDPFRLPEPARFTVDPNGLPVIAVAFGADGHLLATTDGSGRVTLWQVGDTPGSGLLTAVLVDSSSPSAPLTPALAFGPDRRTLAASGEDNSVRLWDIGDPHRPRPLATLTGFAGAVNSVAFSPDGHLLATASTGASSRLWDVSDPLHPRSLGTLAAPAAGQVLSVAFDPRGRTLAVANVDRTVGLWDLTDASHPQVRQTLPFSGMVHSMAFSPDGRRLAAGAADGTTSVWDVTDPERPQPSDTLVSSTSVYSVSFSPNNHVLATAGVDWSGQNETTPERSIRLWEMDAERVATRVCGLARPAITPAEWERYFPGLAYQPPCQ</sequence>
<evidence type="ECO:0000256" key="4">
    <source>
        <dbReference type="SAM" id="Phobius"/>
    </source>
</evidence>
<dbReference type="InterPro" id="IPR019775">
    <property type="entry name" value="WD40_repeat_CS"/>
</dbReference>
<keyword evidence="1 3" id="KW-0853">WD repeat</keyword>
<dbReference type="SUPFAM" id="SSF50978">
    <property type="entry name" value="WD40 repeat-like"/>
    <property type="match status" value="2"/>
</dbReference>
<evidence type="ECO:0000256" key="2">
    <source>
        <dbReference type="ARBA" id="ARBA00022737"/>
    </source>
</evidence>
<evidence type="ECO:0000256" key="1">
    <source>
        <dbReference type="ARBA" id="ARBA00022574"/>
    </source>
</evidence>
<feature type="repeat" description="WD" evidence="3">
    <location>
        <begin position="881"/>
        <end position="915"/>
    </location>
</feature>
<feature type="domain" description="Novel STAND NTPase 1" evidence="5">
    <location>
        <begin position="2"/>
        <end position="222"/>
    </location>
</feature>
<evidence type="ECO:0000313" key="6">
    <source>
        <dbReference type="EMBL" id="BCB89340.1"/>
    </source>
</evidence>
<feature type="repeat" description="WD" evidence="3">
    <location>
        <begin position="792"/>
        <end position="816"/>
    </location>
</feature>
<feature type="repeat" description="WD" evidence="3">
    <location>
        <begin position="362"/>
        <end position="402"/>
    </location>
</feature>
<dbReference type="PANTHER" id="PTHR19879">
    <property type="entry name" value="TRANSCRIPTION INITIATION FACTOR TFIID"/>
    <property type="match status" value="1"/>
</dbReference>
<proteinExistence type="predicted"/>
<dbReference type="Gene3D" id="2.130.10.10">
    <property type="entry name" value="YVTN repeat-like/Quinoprotein amine dehydrogenase"/>
    <property type="match status" value="5"/>
</dbReference>